<dbReference type="GO" id="GO:0006897">
    <property type="term" value="P:endocytosis"/>
    <property type="evidence" value="ECO:0007669"/>
    <property type="project" value="TreeGrafter"/>
</dbReference>
<dbReference type="GO" id="GO:0030276">
    <property type="term" value="F:clathrin binding"/>
    <property type="evidence" value="ECO:0007669"/>
    <property type="project" value="TreeGrafter"/>
</dbReference>
<sequence length="552" mass="60280">MSNAARSVMRSVKNYTMGYTDIQMKVRSATSNSPDSPSTFQMAEIAEATYYTVGLVEILEILNKRLNDKGKYWRHVYKSLVLIDYLLRFGSDKVIEYCQQNMYLIRTLKEFQYIDEQGYDRGLPVRQKAINLTELLMDKDKLKKIRGSRAKASNGYSTQSRDRNGANSYDTNSRTNSSSNLADEEERQLRQAIEESKREAEKHEEQLRSKNLGSQTSNQSQSTGTNSQSTDDLALARALKESAQEAELRKNQQSVSQPNYASTSMFNAPPQNTQQDLLVDLNSGWNSGFQTQPSTNAFGNNPMLSDTTYSTSNVLNSGIPQQSSNFDGLASTQYSSGFGNPAPSNEFNSGMNFQSEFTQPTSSFNPFLSGPQATSQADGAFNVTGQFGDIFDTGSAARPLPPGVNTSDAAARLAEIARNSSKIDPFASLAANPSVTSPTQVNQFASNPFDSSSSTAPLQTNSQPQAAGGYSDVFGLNVSQNSNLVNLDPDALKNNTSTNNTSLNNNPFMGVSSVGSPPNNNINNSTFGQPGINYSSPQTGFNNQYSQQNNFL</sequence>
<comment type="caution">
    <text evidence="8">The sequence shown here is derived from an EMBL/GenBank/DDBJ whole genome shotgun (WGS) entry which is preliminary data.</text>
</comment>
<feature type="compositionally biased region" description="Basic and acidic residues" evidence="6">
    <location>
        <begin position="187"/>
        <end position="208"/>
    </location>
</feature>
<dbReference type="SMART" id="SM00726">
    <property type="entry name" value="UIM"/>
    <property type="match status" value="2"/>
</dbReference>
<name>A0A2T9Z8D4_9FUNG</name>
<keyword evidence="3" id="KW-0963">Cytoplasm</keyword>
<evidence type="ECO:0000256" key="3">
    <source>
        <dbReference type="ARBA" id="ARBA00022490"/>
    </source>
</evidence>
<dbReference type="SUPFAM" id="SSF48464">
    <property type="entry name" value="ENTH/VHS domain"/>
    <property type="match status" value="1"/>
</dbReference>
<evidence type="ECO:0000256" key="4">
    <source>
        <dbReference type="ARBA" id="ARBA00022553"/>
    </source>
</evidence>
<evidence type="ECO:0000259" key="7">
    <source>
        <dbReference type="PROSITE" id="PS50942"/>
    </source>
</evidence>
<evidence type="ECO:0000256" key="6">
    <source>
        <dbReference type="SAM" id="MobiDB-lite"/>
    </source>
</evidence>
<dbReference type="PANTHER" id="PTHR12276">
    <property type="entry name" value="EPSIN/ENT-RELATED"/>
    <property type="match status" value="1"/>
</dbReference>
<dbReference type="GO" id="GO:0030125">
    <property type="term" value="C:clathrin vesicle coat"/>
    <property type="evidence" value="ECO:0007669"/>
    <property type="project" value="TreeGrafter"/>
</dbReference>
<feature type="region of interest" description="Disordered" evidence="6">
    <location>
        <begin position="146"/>
        <end position="231"/>
    </location>
</feature>
<feature type="compositionally biased region" description="Polar residues" evidence="6">
    <location>
        <begin position="154"/>
        <end position="181"/>
    </location>
</feature>
<organism evidence="8 9">
    <name type="scientific">Smittium megazygosporum</name>
    <dbReference type="NCBI Taxonomy" id="133381"/>
    <lineage>
        <taxon>Eukaryota</taxon>
        <taxon>Fungi</taxon>
        <taxon>Fungi incertae sedis</taxon>
        <taxon>Zoopagomycota</taxon>
        <taxon>Kickxellomycotina</taxon>
        <taxon>Harpellomycetes</taxon>
        <taxon>Harpellales</taxon>
        <taxon>Legeriomycetaceae</taxon>
        <taxon>Smittium</taxon>
    </lineage>
</organism>
<dbReference type="InterPro" id="IPR013809">
    <property type="entry name" value="ENTH"/>
</dbReference>
<keyword evidence="4" id="KW-0597">Phosphoprotein</keyword>
<accession>A0A2T9Z8D4</accession>
<gene>
    <name evidence="8" type="ORF">BB560_004786</name>
</gene>
<dbReference type="FunFam" id="1.25.40.90:FF:000006">
    <property type="entry name" value="Clathrin interactor 1"/>
    <property type="match status" value="1"/>
</dbReference>
<dbReference type="Proteomes" id="UP000245609">
    <property type="component" value="Unassembled WGS sequence"/>
</dbReference>
<feature type="region of interest" description="Disordered" evidence="6">
    <location>
        <begin position="513"/>
        <end position="552"/>
    </location>
</feature>
<dbReference type="EMBL" id="MBFS01001624">
    <property type="protein sequence ID" value="PVV00812.1"/>
    <property type="molecule type" value="Genomic_DNA"/>
</dbReference>
<dbReference type="PANTHER" id="PTHR12276:SF110">
    <property type="entry name" value="EPSIN-1-RELATED"/>
    <property type="match status" value="1"/>
</dbReference>
<evidence type="ECO:0000313" key="8">
    <source>
        <dbReference type="EMBL" id="PVV00812.1"/>
    </source>
</evidence>
<comment type="subcellular location">
    <subcellularLocation>
        <location evidence="1">Cytoplasm</location>
    </subcellularLocation>
</comment>
<dbReference type="AlphaFoldDB" id="A0A2T9Z8D4"/>
<dbReference type="InterPro" id="IPR008942">
    <property type="entry name" value="ENTH_VHS"/>
</dbReference>
<dbReference type="PROSITE" id="PS50330">
    <property type="entry name" value="UIM"/>
    <property type="match status" value="2"/>
</dbReference>
<evidence type="ECO:0000256" key="5">
    <source>
        <dbReference type="ARBA" id="ARBA00023121"/>
    </source>
</evidence>
<dbReference type="Pfam" id="PF01417">
    <property type="entry name" value="ENTH"/>
    <property type="match status" value="1"/>
</dbReference>
<evidence type="ECO:0000256" key="1">
    <source>
        <dbReference type="ARBA" id="ARBA00004496"/>
    </source>
</evidence>
<reference evidence="8 9" key="1">
    <citation type="journal article" date="2018" name="MBio">
        <title>Comparative Genomics Reveals the Core Gene Toolbox for the Fungus-Insect Symbiosis.</title>
        <authorList>
            <person name="Wang Y."/>
            <person name="Stata M."/>
            <person name="Wang W."/>
            <person name="Stajich J.E."/>
            <person name="White M.M."/>
            <person name="Moncalvo J.M."/>
        </authorList>
    </citation>
    <scope>NUCLEOTIDE SEQUENCE [LARGE SCALE GENOMIC DNA]</scope>
    <source>
        <strain evidence="8 9">SC-DP-2</strain>
    </source>
</reference>
<keyword evidence="5" id="KW-0446">Lipid-binding</keyword>
<dbReference type="GO" id="GO:0005768">
    <property type="term" value="C:endosome"/>
    <property type="evidence" value="ECO:0007669"/>
    <property type="project" value="TreeGrafter"/>
</dbReference>
<dbReference type="PROSITE" id="PS50942">
    <property type="entry name" value="ENTH"/>
    <property type="match status" value="1"/>
</dbReference>
<feature type="compositionally biased region" description="Low complexity" evidence="6">
    <location>
        <begin position="213"/>
        <end position="230"/>
    </location>
</feature>
<feature type="region of interest" description="Disordered" evidence="6">
    <location>
        <begin position="433"/>
        <end position="467"/>
    </location>
</feature>
<comment type="similarity">
    <text evidence="2">Belongs to the epsin family.</text>
</comment>
<dbReference type="GO" id="GO:0005886">
    <property type="term" value="C:plasma membrane"/>
    <property type="evidence" value="ECO:0007669"/>
    <property type="project" value="TreeGrafter"/>
</dbReference>
<dbReference type="SMART" id="SM00273">
    <property type="entry name" value="ENTH"/>
    <property type="match status" value="1"/>
</dbReference>
<feature type="compositionally biased region" description="Polar residues" evidence="6">
    <location>
        <begin position="433"/>
        <end position="465"/>
    </location>
</feature>
<dbReference type="Gene3D" id="1.25.40.90">
    <property type="match status" value="1"/>
</dbReference>
<dbReference type="STRING" id="133381.A0A2T9Z8D4"/>
<keyword evidence="9" id="KW-1185">Reference proteome</keyword>
<feature type="domain" description="ENTH" evidence="7">
    <location>
        <begin position="14"/>
        <end position="146"/>
    </location>
</feature>
<dbReference type="GO" id="GO:0005543">
    <property type="term" value="F:phospholipid binding"/>
    <property type="evidence" value="ECO:0007669"/>
    <property type="project" value="TreeGrafter"/>
</dbReference>
<proteinExistence type="inferred from homology"/>
<evidence type="ECO:0000256" key="2">
    <source>
        <dbReference type="ARBA" id="ARBA00010130"/>
    </source>
</evidence>
<evidence type="ECO:0000313" key="9">
    <source>
        <dbReference type="Proteomes" id="UP000245609"/>
    </source>
</evidence>
<protein>
    <recommendedName>
        <fullName evidence="7">ENTH domain-containing protein</fullName>
    </recommendedName>
</protein>
<dbReference type="InterPro" id="IPR003903">
    <property type="entry name" value="UIM_dom"/>
</dbReference>
<dbReference type="OrthoDB" id="4033880at2759"/>